<dbReference type="OrthoDB" id="5274873at2759"/>
<dbReference type="CDD" id="cd00048">
    <property type="entry name" value="DSRM_SF"/>
    <property type="match status" value="1"/>
</dbReference>
<dbReference type="SUPFAM" id="SSF54768">
    <property type="entry name" value="dsRNA-binding domain-like"/>
    <property type="match status" value="1"/>
</dbReference>
<proteinExistence type="predicted"/>
<dbReference type="AlphaFoldDB" id="A0A5J5EDY9"/>
<gene>
    <name evidence="1" type="ORF">FN846DRAFT_766713</name>
</gene>
<organism evidence="1 2">
    <name type="scientific">Sphaerosporella brunnea</name>
    <dbReference type="NCBI Taxonomy" id="1250544"/>
    <lineage>
        <taxon>Eukaryota</taxon>
        <taxon>Fungi</taxon>
        <taxon>Dikarya</taxon>
        <taxon>Ascomycota</taxon>
        <taxon>Pezizomycotina</taxon>
        <taxon>Pezizomycetes</taxon>
        <taxon>Pezizales</taxon>
        <taxon>Pyronemataceae</taxon>
        <taxon>Sphaerosporella</taxon>
    </lineage>
</organism>
<accession>A0A5J5EDY9</accession>
<comment type="caution">
    <text evidence="1">The sequence shown here is derived from an EMBL/GenBank/DDBJ whole genome shotgun (WGS) entry which is preliminary data.</text>
</comment>
<name>A0A5J5EDY9_9PEZI</name>
<evidence type="ECO:0000313" key="1">
    <source>
        <dbReference type="EMBL" id="KAA8893852.1"/>
    </source>
</evidence>
<sequence length="91" mass="10396">MYYILYLSSLCRRRRWNDPHYRCFAYGGGYMCTVSVDRREYTTETVYDTEDLAKEAAAMKAYLICRNLSVSEGQQHAQQAAPAAYPPPAIG</sequence>
<keyword evidence="2" id="KW-1185">Reference proteome</keyword>
<feature type="non-terminal residue" evidence="1">
    <location>
        <position position="91"/>
    </location>
</feature>
<evidence type="ECO:0000313" key="2">
    <source>
        <dbReference type="Proteomes" id="UP000326924"/>
    </source>
</evidence>
<dbReference type="InParanoid" id="A0A5J5EDY9"/>
<dbReference type="Proteomes" id="UP000326924">
    <property type="component" value="Unassembled WGS sequence"/>
</dbReference>
<protein>
    <recommendedName>
        <fullName evidence="3">DRBM domain-containing protein</fullName>
    </recommendedName>
</protein>
<dbReference type="Gene3D" id="3.30.160.20">
    <property type="match status" value="1"/>
</dbReference>
<evidence type="ECO:0008006" key="3">
    <source>
        <dbReference type="Google" id="ProtNLM"/>
    </source>
</evidence>
<dbReference type="EMBL" id="VXIS01000395">
    <property type="protein sequence ID" value="KAA8893852.1"/>
    <property type="molecule type" value="Genomic_DNA"/>
</dbReference>
<reference evidence="1 2" key="1">
    <citation type="submission" date="2019-09" db="EMBL/GenBank/DDBJ databases">
        <title>Draft genome of the ectomycorrhizal ascomycete Sphaerosporella brunnea.</title>
        <authorList>
            <consortium name="DOE Joint Genome Institute"/>
            <person name="Benucci G.M."/>
            <person name="Marozzi G."/>
            <person name="Antonielli L."/>
            <person name="Sanchez S."/>
            <person name="Marco P."/>
            <person name="Wang X."/>
            <person name="Falini L.B."/>
            <person name="Barry K."/>
            <person name="Haridas S."/>
            <person name="Lipzen A."/>
            <person name="Labutti K."/>
            <person name="Grigoriev I.V."/>
            <person name="Murat C."/>
            <person name="Martin F."/>
            <person name="Albertini E."/>
            <person name="Donnini D."/>
            <person name="Bonito G."/>
        </authorList>
    </citation>
    <scope>NUCLEOTIDE SEQUENCE [LARGE SCALE GENOMIC DNA]</scope>
    <source>
        <strain evidence="1 2">Sb_GMNB300</strain>
    </source>
</reference>